<dbReference type="Proteomes" id="UP000007350">
    <property type="component" value="Unassembled WGS sequence"/>
</dbReference>
<name>K2NRU9_TRYCR</name>
<keyword evidence="4" id="KW-1185">Reference proteome</keyword>
<keyword evidence="2" id="KW-0472">Membrane</keyword>
<dbReference type="EMBL" id="AHKC01008381">
    <property type="protein sequence ID" value="EKF37686.1"/>
    <property type="molecule type" value="Genomic_DNA"/>
</dbReference>
<dbReference type="AlphaFoldDB" id="K2NRU9"/>
<evidence type="ECO:0000313" key="3">
    <source>
        <dbReference type="EMBL" id="EKF37686.1"/>
    </source>
</evidence>
<reference evidence="3 4" key="1">
    <citation type="journal article" date="2012" name="BMC Genomics">
        <title>Comparative genomic analysis of human infective Trypanosoma cruzi lineages with the bat-restricted subspecies T. cruzi marinkellei.</title>
        <authorList>
            <person name="Franzen O."/>
            <person name="Talavera-Lopez C."/>
            <person name="Ochaya S."/>
            <person name="Butler C.E."/>
            <person name="Messenger L.A."/>
            <person name="Lewis M.D."/>
            <person name="Llewellyn M.S."/>
            <person name="Marinkelle C.J."/>
            <person name="Tyler K.M."/>
            <person name="Miles M.A."/>
            <person name="Andersson B."/>
        </authorList>
    </citation>
    <scope>NUCLEOTIDE SEQUENCE [LARGE SCALE GENOMIC DNA]</scope>
    <source>
        <strain evidence="3 4">B7</strain>
    </source>
</reference>
<feature type="transmembrane region" description="Helical" evidence="2">
    <location>
        <begin position="12"/>
        <end position="31"/>
    </location>
</feature>
<feature type="compositionally biased region" description="Basic and acidic residues" evidence="1">
    <location>
        <begin position="196"/>
        <end position="207"/>
    </location>
</feature>
<proteinExistence type="predicted"/>
<keyword evidence="2" id="KW-0812">Transmembrane</keyword>
<evidence type="ECO:0000256" key="1">
    <source>
        <dbReference type="SAM" id="MobiDB-lite"/>
    </source>
</evidence>
<evidence type="ECO:0000313" key="4">
    <source>
        <dbReference type="Proteomes" id="UP000007350"/>
    </source>
</evidence>
<gene>
    <name evidence="3" type="ORF">MOQ_002117</name>
</gene>
<evidence type="ECO:0000256" key="2">
    <source>
        <dbReference type="SAM" id="Phobius"/>
    </source>
</evidence>
<protein>
    <submittedName>
        <fullName evidence="3">AGP2beta-2, putative</fullName>
    </submittedName>
</protein>
<organism evidence="3 4">
    <name type="scientific">Trypanosoma cruzi marinkellei</name>
    <dbReference type="NCBI Taxonomy" id="85056"/>
    <lineage>
        <taxon>Eukaryota</taxon>
        <taxon>Discoba</taxon>
        <taxon>Euglenozoa</taxon>
        <taxon>Kinetoplastea</taxon>
        <taxon>Metakinetoplastina</taxon>
        <taxon>Trypanosomatida</taxon>
        <taxon>Trypanosomatidae</taxon>
        <taxon>Trypanosoma</taxon>
        <taxon>Schizotrypanum</taxon>
    </lineage>
</organism>
<dbReference type="OrthoDB" id="241933at2759"/>
<feature type="region of interest" description="Disordered" evidence="1">
    <location>
        <begin position="195"/>
        <end position="214"/>
    </location>
</feature>
<sequence>MQRKVTRDVRMVFFLSIDMVAGCVAGETYLLHVKRGDKIHASSSPLIADDGGKLYVNLSRIFTSTLQRQNEWKYKKKPLKVRIEEVRSQVVKSLSYDLSKNIVEEAFPERKVIIRERDGSTEVHLRLRGVKESLYNRQQDVQNASNASSSSYMGEPRTATLFAPHDPSEDNINHSTTSLAVDDYLSVIDSLTETASEQKSEDIHSETEETQANEELNKRNFDKCASVPDKSLQSLCAPINRKTGGVSNTISEESFKNAAFTRGSDAAILKGKDSYTLKPSWNRIIAFEDPVHGVIRQICDVVKWCGDIGKECQAARHASNGARLALDFYLNQDVETLGRFVVRFLAHVVVEVCRETRHIGNWLNLLTHVIYGSILYTRHQFNPCDVEGLSMKIADLRDLDVDTFTIRGEAIVQELARDSSVSVATDMFWFAGLDYCANTLALLCIHRLQGACENFVAFFPFSGRGCISIEEGLVCSNGHTLLTSPFTLVNLTFSDGTEGIS</sequence>
<accession>K2NRU9</accession>
<keyword evidence="2" id="KW-1133">Transmembrane helix</keyword>
<comment type="caution">
    <text evidence="3">The sequence shown here is derived from an EMBL/GenBank/DDBJ whole genome shotgun (WGS) entry which is preliminary data.</text>
</comment>